<dbReference type="InterPro" id="IPR029355">
    <property type="entry name" value="Pro-rich_19"/>
</dbReference>
<proteinExistence type="predicted"/>
<name>A0ABQ7SWT0_PHRPL</name>
<dbReference type="EMBL" id="JAIPUX010003289">
    <property type="protein sequence ID" value="KAH0621880.1"/>
    <property type="molecule type" value="Genomic_DNA"/>
</dbReference>
<dbReference type="PANTHER" id="PTHR37346:SF1">
    <property type="entry name" value="PROLINE-RICH PROTEIN 19"/>
    <property type="match status" value="1"/>
</dbReference>
<comment type="caution">
    <text evidence="1">The sequence shown here is derived from an EMBL/GenBank/DDBJ whole genome shotgun (WGS) entry which is preliminary data.</text>
</comment>
<gene>
    <name evidence="1" type="ORF">JD844_023592</name>
</gene>
<dbReference type="Pfam" id="PF15455">
    <property type="entry name" value="Pro-rich_19"/>
    <property type="match status" value="1"/>
</dbReference>
<evidence type="ECO:0000313" key="1">
    <source>
        <dbReference type="EMBL" id="KAH0621880.1"/>
    </source>
</evidence>
<sequence>MLSPFWSSQLRLCAQSMPFCRICGEKLAVIITQNRLIEQHLGMFNREVKSADIEQLLSPIAEPEVMMEMTPVCRDNRMDKLEKEQVYDAAIHKSTVFPLSNVDALKRIWVEGIVEAAEAESQPLVTPSVLKFSPQATETGTFQSNIASSSLALNDKENVPLAPLAARVEAAKDKSLVEELAQDLQRLLDLKIKCIGSNLISETHQTVISVLREQKRTLPDLSALALLKKSPAVFLCLSTKPDVWRLRGMDPVPVHSLHPSQELCSSQLLNPGLRNVEGAPTESQTSFDVLKSIWSPKLPRKGTKLPVPRPLAYPHLAHRLLSSRALNLEPGQPKEFLQLYSIIPE</sequence>
<keyword evidence="2" id="KW-1185">Reference proteome</keyword>
<dbReference type="Proteomes" id="UP000826234">
    <property type="component" value="Unassembled WGS sequence"/>
</dbReference>
<protein>
    <submittedName>
        <fullName evidence="1">Uncharacterized protein</fullName>
    </submittedName>
</protein>
<evidence type="ECO:0000313" key="2">
    <source>
        <dbReference type="Proteomes" id="UP000826234"/>
    </source>
</evidence>
<dbReference type="PANTHER" id="PTHR37346">
    <property type="entry name" value="PROLINE-RICH PROTEIN 19"/>
    <property type="match status" value="1"/>
</dbReference>
<accession>A0ABQ7SWT0</accession>
<reference evidence="1 2" key="1">
    <citation type="journal article" date="2022" name="Gigascience">
        <title>A chromosome-level genome assembly and annotation of the desert horned lizard, Phrynosoma platyrhinos, provides insight into chromosomal rearrangements among reptiles.</title>
        <authorList>
            <person name="Koochekian N."/>
            <person name="Ascanio A."/>
            <person name="Farleigh K."/>
            <person name="Card D.C."/>
            <person name="Schield D.R."/>
            <person name="Castoe T.A."/>
            <person name="Jezkova T."/>
        </authorList>
    </citation>
    <scope>NUCLEOTIDE SEQUENCE [LARGE SCALE GENOMIC DNA]</scope>
    <source>
        <strain evidence="1">NK-2021</strain>
    </source>
</reference>
<organism evidence="1 2">
    <name type="scientific">Phrynosoma platyrhinos</name>
    <name type="common">Desert horned lizard</name>
    <dbReference type="NCBI Taxonomy" id="52577"/>
    <lineage>
        <taxon>Eukaryota</taxon>
        <taxon>Metazoa</taxon>
        <taxon>Chordata</taxon>
        <taxon>Craniata</taxon>
        <taxon>Vertebrata</taxon>
        <taxon>Euteleostomi</taxon>
        <taxon>Lepidosauria</taxon>
        <taxon>Squamata</taxon>
        <taxon>Bifurcata</taxon>
        <taxon>Unidentata</taxon>
        <taxon>Episquamata</taxon>
        <taxon>Toxicofera</taxon>
        <taxon>Iguania</taxon>
        <taxon>Phrynosomatidae</taxon>
        <taxon>Phrynosomatinae</taxon>
        <taxon>Phrynosoma</taxon>
    </lineage>
</organism>